<sequence>MARSRTPHATVSLLRWVAIRAAVLSVMLTIATMLTETLTSALAQQNRHVGQTGQGMSALLRPSLTSSPGEQEPSAKRAVPTTEACEHWKRDRLKECGQMNDVLNHSRQK</sequence>
<keyword evidence="2" id="KW-0472">Membrane</keyword>
<feature type="transmembrane region" description="Helical" evidence="2">
    <location>
        <begin position="12"/>
        <end position="34"/>
    </location>
</feature>
<keyword evidence="2" id="KW-1133">Transmembrane helix</keyword>
<evidence type="ECO:0000256" key="2">
    <source>
        <dbReference type="SAM" id="Phobius"/>
    </source>
</evidence>
<evidence type="ECO:0000256" key="1">
    <source>
        <dbReference type="SAM" id="MobiDB-lite"/>
    </source>
</evidence>
<accession>A0A5J4NK61</accession>
<keyword evidence="4" id="KW-1185">Reference proteome</keyword>
<proteinExistence type="predicted"/>
<dbReference type="EMBL" id="QNGE01002221">
    <property type="protein sequence ID" value="KAA3675955.1"/>
    <property type="molecule type" value="Genomic_DNA"/>
</dbReference>
<gene>
    <name evidence="3" type="ORF">DEA37_0005449</name>
</gene>
<reference evidence="3 4" key="1">
    <citation type="journal article" date="2019" name="Gigascience">
        <title>Whole-genome sequence of the oriental lung fluke Paragonimus westermani.</title>
        <authorList>
            <person name="Oey H."/>
            <person name="Zakrzewski M."/>
            <person name="Narain K."/>
            <person name="Devi K.R."/>
            <person name="Agatsuma T."/>
            <person name="Nawaratna S."/>
            <person name="Gobert G.N."/>
            <person name="Jones M.K."/>
            <person name="Ragan M.A."/>
            <person name="McManus D.P."/>
            <person name="Krause L."/>
        </authorList>
    </citation>
    <scope>NUCLEOTIDE SEQUENCE [LARGE SCALE GENOMIC DNA]</scope>
    <source>
        <strain evidence="3 4">IND2009</strain>
    </source>
</reference>
<evidence type="ECO:0000313" key="4">
    <source>
        <dbReference type="Proteomes" id="UP000324629"/>
    </source>
</evidence>
<keyword evidence="2" id="KW-0812">Transmembrane</keyword>
<comment type="caution">
    <text evidence="3">The sequence shown here is derived from an EMBL/GenBank/DDBJ whole genome shotgun (WGS) entry which is preliminary data.</text>
</comment>
<dbReference type="Proteomes" id="UP000324629">
    <property type="component" value="Unassembled WGS sequence"/>
</dbReference>
<evidence type="ECO:0000313" key="3">
    <source>
        <dbReference type="EMBL" id="KAA3675955.1"/>
    </source>
</evidence>
<protein>
    <submittedName>
        <fullName evidence="3">Uncharacterized protein</fullName>
    </submittedName>
</protein>
<dbReference type="AlphaFoldDB" id="A0A5J4NK61"/>
<feature type="region of interest" description="Disordered" evidence="1">
    <location>
        <begin position="48"/>
        <end position="83"/>
    </location>
</feature>
<organism evidence="3 4">
    <name type="scientific">Paragonimus westermani</name>
    <dbReference type="NCBI Taxonomy" id="34504"/>
    <lineage>
        <taxon>Eukaryota</taxon>
        <taxon>Metazoa</taxon>
        <taxon>Spiralia</taxon>
        <taxon>Lophotrochozoa</taxon>
        <taxon>Platyhelminthes</taxon>
        <taxon>Trematoda</taxon>
        <taxon>Digenea</taxon>
        <taxon>Plagiorchiida</taxon>
        <taxon>Troglotremata</taxon>
        <taxon>Troglotrematidae</taxon>
        <taxon>Paragonimus</taxon>
    </lineage>
</organism>
<name>A0A5J4NK61_9TREM</name>